<dbReference type="UniPathway" id="UPA00028">
    <property type="reaction ID" value="UER00005"/>
</dbReference>
<dbReference type="InterPro" id="IPR004821">
    <property type="entry name" value="Cyt_trans-like"/>
</dbReference>
<dbReference type="SUPFAM" id="SSF52374">
    <property type="entry name" value="Nucleotidylyl transferase"/>
    <property type="match status" value="1"/>
</dbReference>
<comment type="subunit">
    <text evidence="8">Homodimer.</text>
</comment>
<organism evidence="9 10">
    <name type="scientific">Herbiconiux flava</name>
    <dbReference type="NCBI Taxonomy" id="881268"/>
    <lineage>
        <taxon>Bacteria</taxon>
        <taxon>Bacillati</taxon>
        <taxon>Actinomycetota</taxon>
        <taxon>Actinomycetes</taxon>
        <taxon>Micrococcales</taxon>
        <taxon>Microbacteriaceae</taxon>
        <taxon>Herbiconiux</taxon>
    </lineage>
</organism>
<dbReference type="HAMAP" id="MF_00158">
    <property type="entry name" value="PanC"/>
    <property type="match status" value="1"/>
</dbReference>
<dbReference type="Gene3D" id="3.30.1300.10">
    <property type="entry name" value="Pantoate-beta-alanine ligase, C-terminal domain"/>
    <property type="match status" value="1"/>
</dbReference>
<feature type="binding site" evidence="8">
    <location>
        <position position="82"/>
    </location>
    <ligand>
        <name>beta-alanine</name>
        <dbReference type="ChEBI" id="CHEBI:57966"/>
    </ligand>
</feature>
<dbReference type="GO" id="GO:0005524">
    <property type="term" value="F:ATP binding"/>
    <property type="evidence" value="ECO:0007669"/>
    <property type="project" value="UniProtKB-KW"/>
</dbReference>
<comment type="subcellular location">
    <subcellularLocation>
        <location evidence="8">Cytoplasm</location>
    </subcellularLocation>
</comment>
<evidence type="ECO:0000256" key="5">
    <source>
        <dbReference type="ARBA" id="ARBA00022741"/>
    </source>
</evidence>
<evidence type="ECO:0000256" key="1">
    <source>
        <dbReference type="ARBA" id="ARBA00004990"/>
    </source>
</evidence>
<keyword evidence="8" id="KW-0963">Cytoplasm</keyword>
<dbReference type="GO" id="GO:0004592">
    <property type="term" value="F:pantoate-beta-alanine ligase activity"/>
    <property type="evidence" value="ECO:0007669"/>
    <property type="project" value="UniProtKB-UniRule"/>
</dbReference>
<dbReference type="NCBIfam" id="TIGR00125">
    <property type="entry name" value="cyt_tran_rel"/>
    <property type="match status" value="1"/>
</dbReference>
<feature type="binding site" evidence="8">
    <location>
        <position position="198"/>
    </location>
    <ligand>
        <name>ATP</name>
        <dbReference type="ChEBI" id="CHEBI:30616"/>
    </ligand>
</feature>
<feature type="binding site" evidence="8">
    <location>
        <position position="175"/>
    </location>
    <ligand>
        <name>(R)-pantoate</name>
        <dbReference type="ChEBI" id="CHEBI:15980"/>
    </ligand>
</feature>
<keyword evidence="10" id="KW-1185">Reference proteome</keyword>
<feature type="binding site" evidence="8">
    <location>
        <begin position="169"/>
        <end position="172"/>
    </location>
    <ligand>
        <name>ATP</name>
        <dbReference type="ChEBI" id="CHEBI:30616"/>
    </ligand>
</feature>
<evidence type="ECO:0000313" key="9">
    <source>
        <dbReference type="EMBL" id="NYD70188.1"/>
    </source>
</evidence>
<dbReference type="InterPro" id="IPR014729">
    <property type="entry name" value="Rossmann-like_a/b/a_fold"/>
</dbReference>
<feature type="binding site" evidence="8">
    <location>
        <position position="82"/>
    </location>
    <ligand>
        <name>(R)-pantoate</name>
        <dbReference type="ChEBI" id="CHEBI:15980"/>
    </ligand>
</feature>
<accession>A0A852SMY6</accession>
<feature type="binding site" evidence="8">
    <location>
        <begin position="51"/>
        <end position="58"/>
    </location>
    <ligand>
        <name>ATP</name>
        <dbReference type="ChEBI" id="CHEBI:30616"/>
    </ligand>
</feature>
<comment type="catalytic activity">
    <reaction evidence="7 8">
        <text>(R)-pantoate + beta-alanine + ATP = (R)-pantothenate + AMP + diphosphate + H(+)</text>
        <dbReference type="Rhea" id="RHEA:10912"/>
        <dbReference type="ChEBI" id="CHEBI:15378"/>
        <dbReference type="ChEBI" id="CHEBI:15980"/>
        <dbReference type="ChEBI" id="CHEBI:29032"/>
        <dbReference type="ChEBI" id="CHEBI:30616"/>
        <dbReference type="ChEBI" id="CHEBI:33019"/>
        <dbReference type="ChEBI" id="CHEBI:57966"/>
        <dbReference type="ChEBI" id="CHEBI:456215"/>
        <dbReference type="EC" id="6.3.2.1"/>
    </reaction>
</comment>
<evidence type="ECO:0000256" key="8">
    <source>
        <dbReference type="HAMAP-Rule" id="MF_00158"/>
    </source>
</evidence>
<name>A0A852SMY6_9MICO</name>
<dbReference type="GO" id="GO:0005829">
    <property type="term" value="C:cytosol"/>
    <property type="evidence" value="ECO:0007669"/>
    <property type="project" value="TreeGrafter"/>
</dbReference>
<feature type="active site" description="Proton donor" evidence="8">
    <location>
        <position position="58"/>
    </location>
</feature>
<feature type="binding site" evidence="8">
    <location>
        <begin position="206"/>
        <end position="209"/>
    </location>
    <ligand>
        <name>ATP</name>
        <dbReference type="ChEBI" id="CHEBI:30616"/>
    </ligand>
</feature>
<dbReference type="NCBIfam" id="TIGR00018">
    <property type="entry name" value="panC"/>
    <property type="match status" value="1"/>
</dbReference>
<comment type="caution">
    <text evidence="9">The sequence shown here is derived from an EMBL/GenBank/DDBJ whole genome shotgun (WGS) entry which is preliminary data.</text>
</comment>
<dbReference type="PANTHER" id="PTHR21299:SF1">
    <property type="entry name" value="PANTOATE--BETA-ALANINE LIGASE"/>
    <property type="match status" value="1"/>
</dbReference>
<dbReference type="Proteomes" id="UP000549913">
    <property type="component" value="Unassembled WGS sequence"/>
</dbReference>
<keyword evidence="4 8" id="KW-0566">Pantothenate biosynthesis</keyword>
<dbReference type="InterPro" id="IPR042176">
    <property type="entry name" value="Pantoate_ligase_C"/>
</dbReference>
<comment type="pathway">
    <text evidence="1 8">Cofactor biosynthesis; (R)-pantothenate biosynthesis; (R)-pantothenate from (R)-pantoate and beta-alanine: step 1/1.</text>
</comment>
<comment type="similarity">
    <text evidence="2 8">Belongs to the pantothenate synthetase family.</text>
</comment>
<gene>
    <name evidence="8" type="primary">panC</name>
    <name evidence="9" type="ORF">BJ984_001346</name>
</gene>
<comment type="function">
    <text evidence="8">Catalyzes the condensation of pantoate with beta-alanine in an ATP-dependent reaction via a pantoyl-adenylate intermediate.</text>
</comment>
<dbReference type="EMBL" id="JACCBM010000001">
    <property type="protein sequence ID" value="NYD70188.1"/>
    <property type="molecule type" value="Genomic_DNA"/>
</dbReference>
<dbReference type="Gene3D" id="3.40.50.620">
    <property type="entry name" value="HUPs"/>
    <property type="match status" value="1"/>
</dbReference>
<keyword evidence="3 8" id="KW-0436">Ligase</keyword>
<dbReference type="RefSeq" id="WP_179547381.1">
    <property type="nucleotide sequence ID" value="NZ_BSEW01000001.1"/>
</dbReference>
<dbReference type="Pfam" id="PF02569">
    <property type="entry name" value="Pantoate_ligase"/>
    <property type="match status" value="1"/>
</dbReference>
<evidence type="ECO:0000256" key="2">
    <source>
        <dbReference type="ARBA" id="ARBA00009256"/>
    </source>
</evidence>
<dbReference type="InterPro" id="IPR003721">
    <property type="entry name" value="Pantoate_ligase"/>
</dbReference>
<evidence type="ECO:0000256" key="4">
    <source>
        <dbReference type="ARBA" id="ARBA00022655"/>
    </source>
</evidence>
<protein>
    <recommendedName>
        <fullName evidence="8">Pantothenate synthetase</fullName>
        <shortName evidence="8">PS</shortName>
        <ecNumber evidence="8">6.3.2.1</ecNumber>
    </recommendedName>
    <alternativeName>
        <fullName evidence="8">Pantoate--beta-alanine ligase</fullName>
    </alternativeName>
    <alternativeName>
        <fullName evidence="8">Pantoate-activating enzyme</fullName>
    </alternativeName>
</protein>
<dbReference type="CDD" id="cd00560">
    <property type="entry name" value="PanC"/>
    <property type="match status" value="1"/>
</dbReference>
<sequence>MTQAETAALAPHLPVVATTIDDVRRRLETLAGDVAGAATDARPRVALVPTMGALHEGHLALVDRAAELADIVVVSVFVNPLQFTDPADLERYPRDLDADLATLAGHGADLVFAPDVTEIYPRGDTATRVTAGKVGGLFEGRSRPGHFDGVLTVVAKLLNIVGPQFVLFGEKDAQQVFLVRRMIADLNLPVAVEEVETVRDDDGLALSSRNRFLDARERRAAVTLPHVLEAAVSASDRGIDAVLAAAQSAAMGEQLVAMDYLAVVHPDTFLPVDDDYTGPARAIVAARVGDTRLIDNAPLYLGR</sequence>
<dbReference type="GO" id="GO:0015940">
    <property type="term" value="P:pantothenate biosynthetic process"/>
    <property type="evidence" value="ECO:0007669"/>
    <property type="project" value="UniProtKB-UniRule"/>
</dbReference>
<dbReference type="AlphaFoldDB" id="A0A852SMY6"/>
<keyword evidence="5 8" id="KW-0547">Nucleotide-binding</keyword>
<comment type="miscellaneous">
    <text evidence="8">The reaction proceeds by a bi uni uni bi ping pong mechanism.</text>
</comment>
<proteinExistence type="inferred from homology"/>
<dbReference type="PANTHER" id="PTHR21299">
    <property type="entry name" value="CYTIDYLATE KINASE/PANTOATE-BETA-ALANINE LIGASE"/>
    <property type="match status" value="1"/>
</dbReference>
<evidence type="ECO:0000256" key="7">
    <source>
        <dbReference type="ARBA" id="ARBA00048258"/>
    </source>
</evidence>
<evidence type="ECO:0000256" key="6">
    <source>
        <dbReference type="ARBA" id="ARBA00022840"/>
    </source>
</evidence>
<evidence type="ECO:0000256" key="3">
    <source>
        <dbReference type="ARBA" id="ARBA00022598"/>
    </source>
</evidence>
<dbReference type="EC" id="6.3.2.1" evidence="8"/>
<evidence type="ECO:0000313" key="10">
    <source>
        <dbReference type="Proteomes" id="UP000549913"/>
    </source>
</evidence>
<keyword evidence="6 8" id="KW-0067">ATP-binding</keyword>
<reference evidence="9 10" key="1">
    <citation type="submission" date="2020-07" db="EMBL/GenBank/DDBJ databases">
        <title>Sequencing the genomes of 1000 actinobacteria strains.</title>
        <authorList>
            <person name="Klenk H.-P."/>
        </authorList>
    </citation>
    <scope>NUCLEOTIDE SEQUENCE [LARGE SCALE GENOMIC DNA]</scope>
    <source>
        <strain evidence="9 10">DSM 26474</strain>
    </source>
</reference>